<organism evidence="1 2">
    <name type="scientific">Romanomermis culicivorax</name>
    <name type="common">Nematode worm</name>
    <dbReference type="NCBI Taxonomy" id="13658"/>
    <lineage>
        <taxon>Eukaryota</taxon>
        <taxon>Metazoa</taxon>
        <taxon>Ecdysozoa</taxon>
        <taxon>Nematoda</taxon>
        <taxon>Enoplea</taxon>
        <taxon>Dorylaimia</taxon>
        <taxon>Mermithida</taxon>
        <taxon>Mermithoidea</taxon>
        <taxon>Mermithidae</taxon>
        <taxon>Romanomermis</taxon>
    </lineage>
</organism>
<name>A0A915I0A9_ROMCU</name>
<reference evidence="2" key="1">
    <citation type="submission" date="2022-11" db="UniProtKB">
        <authorList>
            <consortium name="WormBaseParasite"/>
        </authorList>
    </citation>
    <scope>IDENTIFICATION</scope>
</reference>
<proteinExistence type="predicted"/>
<protein>
    <submittedName>
        <fullName evidence="2">Uncharacterized protein</fullName>
    </submittedName>
</protein>
<dbReference type="WBParaSite" id="nRc.2.0.1.t07263-RA">
    <property type="protein sequence ID" value="nRc.2.0.1.t07263-RA"/>
    <property type="gene ID" value="nRc.2.0.1.g07263"/>
</dbReference>
<evidence type="ECO:0000313" key="2">
    <source>
        <dbReference type="WBParaSite" id="nRc.2.0.1.t07263-RA"/>
    </source>
</evidence>
<sequence>MFKSQRLISESRSQRLTFKLSTKSI</sequence>
<dbReference type="AlphaFoldDB" id="A0A915I0A9"/>
<accession>A0A915I0A9</accession>
<keyword evidence="1" id="KW-1185">Reference proteome</keyword>
<evidence type="ECO:0000313" key="1">
    <source>
        <dbReference type="Proteomes" id="UP000887565"/>
    </source>
</evidence>
<dbReference type="Proteomes" id="UP000887565">
    <property type="component" value="Unplaced"/>
</dbReference>